<proteinExistence type="predicted"/>
<keyword evidence="3" id="KW-1185">Reference proteome</keyword>
<sequence>MSVHLFGIRHHGPGCARSLGEALRALQPDCILVEGPPEADALAGFAGHADLTPPVALLVYAPADPQRAVFYPFAEFSPEWQALRHAAEHGVDLRFCDLPQSQRFALRAAEIEARAQALRTQLPDEAEPDAAPDVDAAPEPAAPAPAGHDLHTDPLRWLAHAAGYGDTETWWDHLVEQRTDSLDLFAAIAEMMTALRDAAGPVTDQLEMKREAYMRTAIRQAVKEGRERIAVVCGAWHVPALAVLPSAKSDADLLRGLAREKVAATWVPWSHGRLTFASGYGAGVTAPGWYRHLWRHQDRAALHWLTEVATLLRRHDLDASSAHVIEAVRLAETLAALRERPRPGLDELMEAVRAVFCYDSDAPLQLIQRALLVDELLGSVPDDVPAVPLVQDVFAQQKRLRMAVRADATDLDLDLRQPAHLEKSVLLHRLALLGVHWGRRQTVRGKTGTFHELWRLAWEPEFAVDLIAASRWGGTLEAAAGSLAAERAAKAEGLPELTALMEVVLLADLREAVAPLMARIQDAGTQTADLGLLLSALPPLVNVLRYGSARKVDTASLSHVVDALATRACIALPYGVRGLADDAAAELLTRIIAADQALRLLQDEAHQAAWFGALGTAAVSDVAHPMLSGRCARILTEHGEWSAERAAQQLALHCSYGVPSLAAAQWLEGFLQGSGALLAHSDTLWDIVNGWLLALPPDTFTELLPLLRRTVATFSAPERRELGERAAHAGGAVTIAPQAAVTVDPVRAQRVLPILHTLLAPRVQPSQETVHEE</sequence>
<protein>
    <submittedName>
        <fullName evidence="2">DUF5682 family protein</fullName>
    </submittedName>
</protein>
<accession>A0ABT2AEL2</accession>
<dbReference type="Proteomes" id="UP001205560">
    <property type="component" value="Unassembled WGS sequence"/>
</dbReference>
<comment type="caution">
    <text evidence="2">The sequence shown here is derived from an EMBL/GenBank/DDBJ whole genome shotgun (WGS) entry which is preliminary data.</text>
</comment>
<organism evidence="2 3">
    <name type="scientific">Massilia norwichensis</name>
    <dbReference type="NCBI Taxonomy" id="1442366"/>
    <lineage>
        <taxon>Bacteria</taxon>
        <taxon>Pseudomonadati</taxon>
        <taxon>Pseudomonadota</taxon>
        <taxon>Betaproteobacteria</taxon>
        <taxon>Burkholderiales</taxon>
        <taxon>Oxalobacteraceae</taxon>
        <taxon>Telluria group</taxon>
        <taxon>Massilia</taxon>
    </lineage>
</organism>
<gene>
    <name evidence="2" type="ORF">NX782_25755</name>
</gene>
<reference evidence="2 3" key="1">
    <citation type="submission" date="2022-08" db="EMBL/GenBank/DDBJ databases">
        <title>Reclassification of Massilia species as members of the genera Telluria, Duganella, Pseudoduganella, Mokoshia gen. nov. and Zemynaea gen. nov. using orthogonal and non-orthogonal genome-based approaches.</title>
        <authorList>
            <person name="Bowman J.P."/>
        </authorList>
    </citation>
    <scope>NUCLEOTIDE SEQUENCE [LARGE SCALE GENOMIC DNA]</scope>
    <source>
        <strain evidence="2 3">LMG 28164</strain>
    </source>
</reference>
<name>A0ABT2AEL2_9BURK</name>
<evidence type="ECO:0000256" key="1">
    <source>
        <dbReference type="SAM" id="MobiDB-lite"/>
    </source>
</evidence>
<evidence type="ECO:0000313" key="3">
    <source>
        <dbReference type="Proteomes" id="UP001205560"/>
    </source>
</evidence>
<feature type="region of interest" description="Disordered" evidence="1">
    <location>
        <begin position="123"/>
        <end position="150"/>
    </location>
</feature>
<dbReference type="EMBL" id="JANUGX010000052">
    <property type="protein sequence ID" value="MCS0592592.1"/>
    <property type="molecule type" value="Genomic_DNA"/>
</dbReference>
<dbReference type="RefSeq" id="WP_258848359.1">
    <property type="nucleotide sequence ID" value="NZ_JANUGX010000052.1"/>
</dbReference>
<dbReference type="InterPro" id="IPR043737">
    <property type="entry name" value="DUF5682"/>
</dbReference>
<dbReference type="Pfam" id="PF18934">
    <property type="entry name" value="DUF5682"/>
    <property type="match status" value="1"/>
</dbReference>
<evidence type="ECO:0000313" key="2">
    <source>
        <dbReference type="EMBL" id="MCS0592592.1"/>
    </source>
</evidence>